<keyword evidence="3" id="KW-0067">ATP-binding</keyword>
<keyword evidence="1" id="KW-0418">Kinase</keyword>
<dbReference type="SUPFAM" id="SSF55874">
    <property type="entry name" value="ATPase domain of HSP90 chaperone/DNA topoisomerase II/histidine kinase"/>
    <property type="match status" value="1"/>
</dbReference>
<feature type="domain" description="Histidine kinase/HSP90-like ATPase" evidence="2">
    <location>
        <begin position="24"/>
        <end position="134"/>
    </location>
</feature>
<evidence type="ECO:0000313" key="3">
    <source>
        <dbReference type="EMBL" id="MCN9239433.1"/>
    </source>
</evidence>
<dbReference type="InterPro" id="IPR050267">
    <property type="entry name" value="Anti-sigma-factor_SerPK"/>
</dbReference>
<dbReference type="PANTHER" id="PTHR35526:SF3">
    <property type="entry name" value="ANTI-SIGMA-F FACTOR RSBW"/>
    <property type="match status" value="1"/>
</dbReference>
<accession>A0ABT0Z6P7</accession>
<protein>
    <submittedName>
        <fullName evidence="3">ATP-binding protein</fullName>
    </submittedName>
</protein>
<dbReference type="InterPro" id="IPR003594">
    <property type="entry name" value="HATPase_dom"/>
</dbReference>
<keyword evidence="1" id="KW-0808">Transferase</keyword>
<evidence type="ECO:0000256" key="1">
    <source>
        <dbReference type="ARBA" id="ARBA00022527"/>
    </source>
</evidence>
<dbReference type="InterPro" id="IPR036890">
    <property type="entry name" value="HATPase_C_sf"/>
</dbReference>
<keyword evidence="1" id="KW-0723">Serine/threonine-protein kinase</keyword>
<keyword evidence="4" id="KW-1185">Reference proteome</keyword>
<proteinExistence type="predicted"/>
<evidence type="ECO:0000259" key="2">
    <source>
        <dbReference type="Pfam" id="PF13581"/>
    </source>
</evidence>
<dbReference type="Proteomes" id="UP001523219">
    <property type="component" value="Unassembled WGS sequence"/>
</dbReference>
<reference evidence="3 4" key="1">
    <citation type="submission" date="2022-05" db="EMBL/GenBank/DDBJ databases">
        <title>Streptomyces sp. nov. RY43-2 isolated from soil of a peat swamp forest.</title>
        <authorList>
            <person name="Kanchanasin P."/>
            <person name="Tanasupawat S."/>
            <person name="Phongsopitanun W."/>
        </authorList>
    </citation>
    <scope>NUCLEOTIDE SEQUENCE [LARGE SCALE GENOMIC DNA]</scope>
    <source>
        <strain evidence="3 4">RY43-2</strain>
    </source>
</reference>
<dbReference type="RefSeq" id="WP_252421515.1">
    <property type="nucleotide sequence ID" value="NZ_JAMWMR010000001.1"/>
</dbReference>
<dbReference type="Pfam" id="PF13581">
    <property type="entry name" value="HATPase_c_2"/>
    <property type="match status" value="1"/>
</dbReference>
<dbReference type="EMBL" id="JAMWMR010000001">
    <property type="protein sequence ID" value="MCN9239433.1"/>
    <property type="molecule type" value="Genomic_DNA"/>
</dbReference>
<sequence>MTDVTPACLIHEDQLDYTPVLRCVPLARRRAARLVIEWGYPHLAEDVALVVSELMTNALLHGSLRDRLIRLRVSTTPAALRVEVSDPRGERWPSPRTATGEEQFGRGLSLVEALSDDWGAGPRTGVGKTVWAQWSLALCD</sequence>
<organism evidence="3 4">
    <name type="scientific">Streptomyces macrolidinus</name>
    <dbReference type="NCBI Taxonomy" id="2952607"/>
    <lineage>
        <taxon>Bacteria</taxon>
        <taxon>Bacillati</taxon>
        <taxon>Actinomycetota</taxon>
        <taxon>Actinomycetes</taxon>
        <taxon>Kitasatosporales</taxon>
        <taxon>Streptomycetaceae</taxon>
        <taxon>Streptomyces</taxon>
    </lineage>
</organism>
<dbReference type="CDD" id="cd16936">
    <property type="entry name" value="HATPase_RsbW-like"/>
    <property type="match status" value="1"/>
</dbReference>
<dbReference type="GO" id="GO:0005524">
    <property type="term" value="F:ATP binding"/>
    <property type="evidence" value="ECO:0007669"/>
    <property type="project" value="UniProtKB-KW"/>
</dbReference>
<keyword evidence="3" id="KW-0547">Nucleotide-binding</keyword>
<name>A0ABT0Z6P7_9ACTN</name>
<evidence type="ECO:0000313" key="4">
    <source>
        <dbReference type="Proteomes" id="UP001523219"/>
    </source>
</evidence>
<dbReference type="PANTHER" id="PTHR35526">
    <property type="entry name" value="ANTI-SIGMA-F FACTOR RSBW-RELATED"/>
    <property type="match status" value="1"/>
</dbReference>
<gene>
    <name evidence="3" type="ORF">NGF19_01305</name>
</gene>
<comment type="caution">
    <text evidence="3">The sequence shown here is derived from an EMBL/GenBank/DDBJ whole genome shotgun (WGS) entry which is preliminary data.</text>
</comment>
<dbReference type="Gene3D" id="3.30.565.10">
    <property type="entry name" value="Histidine kinase-like ATPase, C-terminal domain"/>
    <property type="match status" value="1"/>
</dbReference>